<sequence length="102" mass="11439">MTALVEPGLASIMYLSAFRSTPNRRCLILWDSSLYDFYEGKVRFTRLWDLAGANTDPLDIDIAVPRSLDLFGIGSGLLDQRCPGLAWDHLTSDEVYEIPESV</sequence>
<accession>A0A310SGM7</accession>
<evidence type="ECO:0000313" key="2">
    <source>
        <dbReference type="Proteomes" id="UP000250275"/>
    </source>
</evidence>
<protein>
    <submittedName>
        <fullName evidence="1">Uncharacterized protein</fullName>
    </submittedName>
</protein>
<name>A0A310SGM7_9HYME</name>
<dbReference type="AlphaFoldDB" id="A0A310SGM7"/>
<gene>
    <name evidence="1" type="ORF">WN48_09970</name>
</gene>
<keyword evidence="2" id="KW-1185">Reference proteome</keyword>
<dbReference type="Proteomes" id="UP000250275">
    <property type="component" value="Unassembled WGS sequence"/>
</dbReference>
<proteinExistence type="predicted"/>
<evidence type="ECO:0000313" key="1">
    <source>
        <dbReference type="EMBL" id="OAD53415.1"/>
    </source>
</evidence>
<dbReference type="EMBL" id="KQ767283">
    <property type="protein sequence ID" value="OAD53415.1"/>
    <property type="molecule type" value="Genomic_DNA"/>
</dbReference>
<organism evidence="1 2">
    <name type="scientific">Eufriesea mexicana</name>
    <dbReference type="NCBI Taxonomy" id="516756"/>
    <lineage>
        <taxon>Eukaryota</taxon>
        <taxon>Metazoa</taxon>
        <taxon>Ecdysozoa</taxon>
        <taxon>Arthropoda</taxon>
        <taxon>Hexapoda</taxon>
        <taxon>Insecta</taxon>
        <taxon>Pterygota</taxon>
        <taxon>Neoptera</taxon>
        <taxon>Endopterygota</taxon>
        <taxon>Hymenoptera</taxon>
        <taxon>Apocrita</taxon>
        <taxon>Aculeata</taxon>
        <taxon>Apoidea</taxon>
        <taxon>Anthophila</taxon>
        <taxon>Apidae</taxon>
        <taxon>Eufriesea</taxon>
    </lineage>
</organism>
<reference evidence="1 2" key="1">
    <citation type="submission" date="2015-07" db="EMBL/GenBank/DDBJ databases">
        <title>The genome of Eufriesea mexicana.</title>
        <authorList>
            <person name="Pan H."/>
            <person name="Kapheim K."/>
        </authorList>
    </citation>
    <scope>NUCLEOTIDE SEQUENCE [LARGE SCALE GENOMIC DNA]</scope>
    <source>
        <strain evidence="1">0111107269</strain>
        <tissue evidence="1">Whole body</tissue>
    </source>
</reference>